<dbReference type="GO" id="GO:0016020">
    <property type="term" value="C:membrane"/>
    <property type="evidence" value="ECO:0007669"/>
    <property type="project" value="TreeGrafter"/>
</dbReference>
<keyword evidence="1" id="KW-0812">Transmembrane</keyword>
<comment type="caution">
    <text evidence="3">The sequence shown here is derived from an EMBL/GenBank/DDBJ whole genome shotgun (WGS) entry which is preliminary data.</text>
</comment>
<dbReference type="Pfam" id="PF12796">
    <property type="entry name" value="Ank_2"/>
    <property type="match status" value="2"/>
</dbReference>
<evidence type="ECO:0000256" key="1">
    <source>
        <dbReference type="SAM" id="Phobius"/>
    </source>
</evidence>
<dbReference type="InterPro" id="IPR036770">
    <property type="entry name" value="Ankyrin_rpt-contain_sf"/>
</dbReference>
<dbReference type="AlphaFoldDB" id="A0AAV8UAG5"/>
<keyword evidence="4" id="KW-1185">Reference proteome</keyword>
<dbReference type="PANTHER" id="PTHR24177">
    <property type="entry name" value="CASKIN"/>
    <property type="match status" value="1"/>
</dbReference>
<feature type="domain" description="PGG" evidence="2">
    <location>
        <begin position="557"/>
        <end position="669"/>
    </location>
</feature>
<keyword evidence="1" id="KW-1133">Transmembrane helix</keyword>
<dbReference type="Pfam" id="PF13962">
    <property type="entry name" value="PGG"/>
    <property type="match status" value="1"/>
</dbReference>
<sequence length="722" mass="81297">MENKKNLFEWAMKAEWNKVVEQYNKDETIYGAKITKSDDTALHIAASDGQEDVVTEIVGIMCRDPEKKKLAVEALLVRNKRGDTPLHIAASQGSVNMCHCIAEVDYALVSARNHDKETPFFLTVLHGKEEAFHCLYKIVTRVHHEDTLDILRGNGGDTILHAAISGEYFNMAFQIIHLYDQRSPSNQAHELVNARNERGVTPLHILASKPTAFRSGNHLKGYSRVIYHCTFVDGLKEDDGLKEETVSSENVSCKHATKKSDESNFIDAQCPKNYHTVVYFLSLVWRMIEVVMWPSKRSRGDTENPQGQRLGSEQLLPPSYNTCFELIKFASKAVLVIVGSGSSKVRKIREKKEQHAWSAQLMNELLERVVMYEYEESGGCPSSEESIMLDFTEHDQQKQHEVSDKGKIENPILIAAKNGVTEMVEKILEKYPVAIHDMNVEGKNLVLLAVEHRQPHVYRFLLDQNTEDTKSNGAKDSVFRHVDNDGNSALHLAAKLGDYKPWLIPGAALQMQWELKWYEFVKNSMSRHFFVRHNKEGKTPKDIFSATHQELLKSGGEWLTHTSESCSVVAALIATVAFATSATVPGGVKQESGTPTLEHHPAFNAFAISSLIALCFSVTSVIMFLAILTSRYQETDFRRDLPGKLLVGLSSLFVSIAAILVSFCAGHFFVLKDKLRYAAFPVYTMVCLPVTLFAIAQFPLYFDLIWATWKHVPQRSYMVVPA</sequence>
<dbReference type="SMART" id="SM00248">
    <property type="entry name" value="ANK"/>
    <property type="match status" value="6"/>
</dbReference>
<dbReference type="EMBL" id="JAIWQS010000008">
    <property type="protein sequence ID" value="KAJ8899420.1"/>
    <property type="molecule type" value="Genomic_DNA"/>
</dbReference>
<evidence type="ECO:0000313" key="3">
    <source>
        <dbReference type="EMBL" id="KAJ8899420.1"/>
    </source>
</evidence>
<proteinExistence type="predicted"/>
<feature type="transmembrane region" description="Helical" evidence="1">
    <location>
        <begin position="649"/>
        <end position="670"/>
    </location>
</feature>
<keyword evidence="1" id="KW-0472">Membrane</keyword>
<organism evidence="3 4">
    <name type="scientific">Erythroxylum novogranatense</name>
    <dbReference type="NCBI Taxonomy" id="1862640"/>
    <lineage>
        <taxon>Eukaryota</taxon>
        <taxon>Viridiplantae</taxon>
        <taxon>Streptophyta</taxon>
        <taxon>Embryophyta</taxon>
        <taxon>Tracheophyta</taxon>
        <taxon>Spermatophyta</taxon>
        <taxon>Magnoliopsida</taxon>
        <taxon>eudicotyledons</taxon>
        <taxon>Gunneridae</taxon>
        <taxon>Pentapetalae</taxon>
        <taxon>rosids</taxon>
        <taxon>fabids</taxon>
        <taxon>Malpighiales</taxon>
        <taxon>Erythroxylaceae</taxon>
        <taxon>Erythroxylum</taxon>
    </lineage>
</organism>
<accession>A0AAV8UAG5</accession>
<dbReference type="Gene3D" id="1.25.40.20">
    <property type="entry name" value="Ankyrin repeat-containing domain"/>
    <property type="match status" value="2"/>
</dbReference>
<evidence type="ECO:0000259" key="2">
    <source>
        <dbReference type="Pfam" id="PF13962"/>
    </source>
</evidence>
<gene>
    <name evidence="3" type="ORF">K2173_018394</name>
</gene>
<feature type="transmembrane region" description="Helical" evidence="1">
    <location>
        <begin position="605"/>
        <end position="628"/>
    </location>
</feature>
<dbReference type="Proteomes" id="UP001159364">
    <property type="component" value="Linkage Group LG08"/>
</dbReference>
<name>A0AAV8UAG5_9ROSI</name>
<protein>
    <recommendedName>
        <fullName evidence="2">PGG domain-containing protein</fullName>
    </recommendedName>
</protein>
<reference evidence="3 4" key="1">
    <citation type="submission" date="2021-09" db="EMBL/GenBank/DDBJ databases">
        <title>Genomic insights and catalytic innovation underlie evolution of tropane alkaloids biosynthesis.</title>
        <authorList>
            <person name="Wang Y.-J."/>
            <person name="Tian T."/>
            <person name="Huang J.-P."/>
            <person name="Huang S.-X."/>
        </authorList>
    </citation>
    <scope>NUCLEOTIDE SEQUENCE [LARGE SCALE GENOMIC DNA]</scope>
    <source>
        <strain evidence="3">KIB-2018</strain>
        <tissue evidence="3">Leaf</tissue>
    </source>
</reference>
<dbReference type="InterPro" id="IPR026961">
    <property type="entry name" value="PGG_dom"/>
</dbReference>
<dbReference type="PANTHER" id="PTHR24177:SF103">
    <property type="entry name" value="PGG DOMAIN-CONTAINING PROTEIN"/>
    <property type="match status" value="1"/>
</dbReference>
<dbReference type="SUPFAM" id="SSF48403">
    <property type="entry name" value="Ankyrin repeat"/>
    <property type="match status" value="2"/>
</dbReference>
<evidence type="ECO:0000313" key="4">
    <source>
        <dbReference type="Proteomes" id="UP001159364"/>
    </source>
</evidence>
<dbReference type="InterPro" id="IPR002110">
    <property type="entry name" value="Ankyrin_rpt"/>
</dbReference>
<feature type="transmembrane region" description="Helical" evidence="1">
    <location>
        <begin position="682"/>
        <end position="706"/>
    </location>
</feature>